<accession>A0A949U036</accession>
<dbReference type="AlphaFoldDB" id="A0A949U036"/>
<name>A0A949U036_9CLOT</name>
<gene>
    <name evidence="1" type="ORF">I6U48_12755</name>
</gene>
<dbReference type="PROSITE" id="PS51343">
    <property type="entry name" value="PII_GLNB_DOM"/>
    <property type="match status" value="1"/>
</dbReference>
<proteinExistence type="predicted"/>
<dbReference type="GO" id="GO:0030234">
    <property type="term" value="F:enzyme regulator activity"/>
    <property type="evidence" value="ECO:0007669"/>
    <property type="project" value="InterPro"/>
</dbReference>
<dbReference type="Pfam" id="PF00543">
    <property type="entry name" value="P-II"/>
    <property type="match status" value="1"/>
</dbReference>
<dbReference type="SMART" id="SM00938">
    <property type="entry name" value="P-II"/>
    <property type="match status" value="1"/>
</dbReference>
<organism evidence="1 2">
    <name type="scientific">Clostridium thailandense</name>
    <dbReference type="NCBI Taxonomy" id="2794346"/>
    <lineage>
        <taxon>Bacteria</taxon>
        <taxon>Bacillati</taxon>
        <taxon>Bacillota</taxon>
        <taxon>Clostridia</taxon>
        <taxon>Eubacteriales</taxon>
        <taxon>Clostridiaceae</taxon>
        <taxon>Clostridium</taxon>
    </lineage>
</organism>
<dbReference type="PROSITE" id="PS00638">
    <property type="entry name" value="PII_GLNB_CTER"/>
    <property type="match status" value="1"/>
</dbReference>
<dbReference type="Proteomes" id="UP000694308">
    <property type="component" value="Unassembled WGS sequence"/>
</dbReference>
<evidence type="ECO:0000313" key="1">
    <source>
        <dbReference type="EMBL" id="MBV7273779.1"/>
    </source>
</evidence>
<dbReference type="GO" id="GO:0005829">
    <property type="term" value="C:cytosol"/>
    <property type="evidence" value="ECO:0007669"/>
    <property type="project" value="TreeGrafter"/>
</dbReference>
<keyword evidence="2" id="KW-1185">Reference proteome</keyword>
<sequence length="127" mass="14261">MKEVTAIIRMHMVNKTKEALLKEGFSGFTCRKVMGRGKKKIDFSLFSDVISPEIIENRNIAEQVSEFHRLVSKRMIVLLVNDEDLQKVVNTIMEVNNTGNPGDGKIFVVNVLDAIRVRTGEKGAEAI</sequence>
<comment type="caution">
    <text evidence="1">The sequence shown here is derived from an EMBL/GenBank/DDBJ whole genome shotgun (WGS) entry which is preliminary data.</text>
</comment>
<dbReference type="PANTHER" id="PTHR30115:SF11">
    <property type="entry name" value="NITROGEN REGULATORY PROTEIN P-II HOMOLOG"/>
    <property type="match status" value="1"/>
</dbReference>
<dbReference type="InterPro" id="IPR002187">
    <property type="entry name" value="N-reg_PII"/>
</dbReference>
<protein>
    <submittedName>
        <fullName evidence="1">P-II family nitrogen regulator</fullName>
    </submittedName>
</protein>
<dbReference type="InterPro" id="IPR017918">
    <property type="entry name" value="N-reg_PII_CS"/>
</dbReference>
<dbReference type="GO" id="GO:0006808">
    <property type="term" value="P:regulation of nitrogen utilization"/>
    <property type="evidence" value="ECO:0007669"/>
    <property type="project" value="InterPro"/>
</dbReference>
<dbReference type="EMBL" id="JAEEGC010000054">
    <property type="protein sequence ID" value="MBV7273779.1"/>
    <property type="molecule type" value="Genomic_DNA"/>
</dbReference>
<reference evidence="1" key="1">
    <citation type="submission" date="2020-12" db="EMBL/GenBank/DDBJ databases">
        <title>Clostridium thailandense sp. nov., a novel acetogenic bacterium isolated from peat land soil in Thailand.</title>
        <authorList>
            <person name="Chaikitkaew S."/>
            <person name="Birkeland N.K."/>
        </authorList>
    </citation>
    <scope>NUCLEOTIDE SEQUENCE</scope>
    <source>
        <strain evidence="1">PL3</strain>
    </source>
</reference>
<evidence type="ECO:0000313" key="2">
    <source>
        <dbReference type="Proteomes" id="UP000694308"/>
    </source>
</evidence>
<dbReference type="RefSeq" id="WP_218320848.1">
    <property type="nucleotide sequence ID" value="NZ_JAEEGC010000054.1"/>
</dbReference>
<dbReference type="GO" id="GO:0005524">
    <property type="term" value="F:ATP binding"/>
    <property type="evidence" value="ECO:0007669"/>
    <property type="project" value="TreeGrafter"/>
</dbReference>
<dbReference type="PANTHER" id="PTHR30115">
    <property type="entry name" value="NITROGEN REGULATORY PROTEIN P-II"/>
    <property type="match status" value="1"/>
</dbReference>